<dbReference type="EMBL" id="JARKHS020007540">
    <property type="protein sequence ID" value="KAK8781582.1"/>
    <property type="molecule type" value="Genomic_DNA"/>
</dbReference>
<protein>
    <submittedName>
        <fullName evidence="2">Uncharacterized protein</fullName>
    </submittedName>
</protein>
<dbReference type="AlphaFoldDB" id="A0AAQ4F4B7"/>
<evidence type="ECO:0000313" key="3">
    <source>
        <dbReference type="Proteomes" id="UP001321473"/>
    </source>
</evidence>
<gene>
    <name evidence="2" type="ORF">V5799_017078</name>
</gene>
<evidence type="ECO:0000256" key="1">
    <source>
        <dbReference type="SAM" id="MobiDB-lite"/>
    </source>
</evidence>
<evidence type="ECO:0000313" key="2">
    <source>
        <dbReference type="EMBL" id="KAK8781582.1"/>
    </source>
</evidence>
<sequence>MTLAQQTASDFVIIIIHSNWNKACRFRSFRVWISRAALQGAVLRVCHNGKDKEPHQSQPEPQGPQEWHQAAQEGFEAFHARGGCQVCEEHAVCQAA</sequence>
<proteinExistence type="predicted"/>
<dbReference type="Proteomes" id="UP001321473">
    <property type="component" value="Unassembled WGS sequence"/>
</dbReference>
<accession>A0AAQ4F4B7</accession>
<keyword evidence="3" id="KW-1185">Reference proteome</keyword>
<feature type="region of interest" description="Disordered" evidence="1">
    <location>
        <begin position="49"/>
        <end position="69"/>
    </location>
</feature>
<comment type="caution">
    <text evidence="2">The sequence shown here is derived from an EMBL/GenBank/DDBJ whole genome shotgun (WGS) entry which is preliminary data.</text>
</comment>
<organism evidence="2 3">
    <name type="scientific">Amblyomma americanum</name>
    <name type="common">Lone star tick</name>
    <dbReference type="NCBI Taxonomy" id="6943"/>
    <lineage>
        <taxon>Eukaryota</taxon>
        <taxon>Metazoa</taxon>
        <taxon>Ecdysozoa</taxon>
        <taxon>Arthropoda</taxon>
        <taxon>Chelicerata</taxon>
        <taxon>Arachnida</taxon>
        <taxon>Acari</taxon>
        <taxon>Parasitiformes</taxon>
        <taxon>Ixodida</taxon>
        <taxon>Ixodoidea</taxon>
        <taxon>Ixodidae</taxon>
        <taxon>Amblyomminae</taxon>
        <taxon>Amblyomma</taxon>
    </lineage>
</organism>
<reference evidence="2 3" key="1">
    <citation type="journal article" date="2023" name="Arcadia Sci">
        <title>De novo assembly of a long-read Amblyomma americanum tick genome.</title>
        <authorList>
            <person name="Chou S."/>
            <person name="Poskanzer K.E."/>
            <person name="Rollins M."/>
            <person name="Thuy-Boun P.S."/>
        </authorList>
    </citation>
    <scope>NUCLEOTIDE SEQUENCE [LARGE SCALE GENOMIC DNA]</scope>
    <source>
        <strain evidence="2">F_SG_1</strain>
        <tissue evidence="2">Salivary glands</tissue>
    </source>
</reference>
<name>A0AAQ4F4B7_AMBAM</name>